<dbReference type="Proteomes" id="UP000709336">
    <property type="component" value="Unassembled WGS sequence"/>
</dbReference>
<dbReference type="InterPro" id="IPR041685">
    <property type="entry name" value="AAA_GajA/Old/RecF-like"/>
</dbReference>
<keyword evidence="3" id="KW-1185">Reference proteome</keyword>
<proteinExistence type="predicted"/>
<evidence type="ECO:0000259" key="1">
    <source>
        <dbReference type="Pfam" id="PF13175"/>
    </source>
</evidence>
<dbReference type="SUPFAM" id="SSF52540">
    <property type="entry name" value="P-loop containing nucleoside triphosphate hydrolases"/>
    <property type="match status" value="1"/>
</dbReference>
<organism evidence="2 3">
    <name type="scientific">Alteromonas ponticola</name>
    <dbReference type="NCBI Taxonomy" id="2720613"/>
    <lineage>
        <taxon>Bacteria</taxon>
        <taxon>Pseudomonadati</taxon>
        <taxon>Pseudomonadota</taxon>
        <taxon>Gammaproteobacteria</taxon>
        <taxon>Alteromonadales</taxon>
        <taxon>Alteromonadaceae</taxon>
        <taxon>Alteromonas/Salinimonas group</taxon>
        <taxon>Alteromonas</taxon>
    </lineage>
</organism>
<dbReference type="InterPro" id="IPR027417">
    <property type="entry name" value="P-loop_NTPase"/>
</dbReference>
<reference evidence="2 3" key="1">
    <citation type="submission" date="2020-03" db="EMBL/GenBank/DDBJ databases">
        <title>Alteromonas ponticola sp. nov., isolated from seawater.</title>
        <authorList>
            <person name="Yoon J.-H."/>
            <person name="Kim Y.-O."/>
        </authorList>
    </citation>
    <scope>NUCLEOTIDE SEQUENCE [LARGE SCALE GENOMIC DNA]</scope>
    <source>
        <strain evidence="2 3">MYP5</strain>
    </source>
</reference>
<comment type="caution">
    <text evidence="2">The sequence shown here is derived from an EMBL/GenBank/DDBJ whole genome shotgun (WGS) entry which is preliminary data.</text>
</comment>
<evidence type="ECO:0000313" key="2">
    <source>
        <dbReference type="EMBL" id="NMH61269.1"/>
    </source>
</evidence>
<feature type="domain" description="Endonuclease GajA/Old nuclease/RecF-like AAA" evidence="1">
    <location>
        <begin position="1"/>
        <end position="420"/>
    </location>
</feature>
<dbReference type="Gene3D" id="3.40.50.300">
    <property type="entry name" value="P-loop containing nucleotide triphosphate hydrolases"/>
    <property type="match status" value="1"/>
</dbReference>
<protein>
    <submittedName>
        <fullName evidence="2">AAA family ATPase</fullName>
    </submittedName>
</protein>
<dbReference type="Pfam" id="PF13175">
    <property type="entry name" value="AAA_15"/>
    <property type="match status" value="1"/>
</dbReference>
<dbReference type="InterPro" id="IPR051396">
    <property type="entry name" value="Bact_Antivir_Def_Nuclease"/>
</dbReference>
<dbReference type="PANTHER" id="PTHR43581:SF2">
    <property type="entry name" value="EXCINUCLEASE ATPASE SUBUNIT"/>
    <property type="match status" value="1"/>
</dbReference>
<dbReference type="PANTHER" id="PTHR43581">
    <property type="entry name" value="ATP/GTP PHOSPHATASE"/>
    <property type="match status" value="1"/>
</dbReference>
<accession>A0ABX1R5C0</accession>
<evidence type="ECO:0000313" key="3">
    <source>
        <dbReference type="Proteomes" id="UP000709336"/>
    </source>
</evidence>
<dbReference type="EMBL" id="JAATNW010000008">
    <property type="protein sequence ID" value="NMH61269.1"/>
    <property type="molecule type" value="Genomic_DNA"/>
</dbReference>
<gene>
    <name evidence="2" type="ORF">HCJ96_14660</name>
</gene>
<sequence length="439" mass="50614">MIKNFTIKKLYGERDVSIDFSENIKVLVAENGYGKTTVLNALFGILSGDIHKLRDIEFDKICVEFSDDEKFEIKSSEFSISYDSFTKNGIYDYLKRKVGEPKTLRLIEHYLTSPNKVFLRSSILNSVSKRAEMPGRHIHSMLSDMSNVEGEGFKDLVEGKEKLKRIREKFGLNIVYLPTYRRVEQDFEELSANESVDISNEHSINFGMKDVSQRFEEITEEIKSSSVQWFSKVNGEMLSQLVEGFKVDDETKNNIDAEALKIVLDRIGNNIQQSYKKEIIRLVDSGEIFSGHDPLVYFISNLVKVYGEQKSNDKAIQEFSEVCNRYLVDKKIDYNESDVTIDIVRRKNGKSVDIENLSSGEKQIISLFARLYLKREDNLAIFFDEPELSLSIEWQKTLLPDILNSGKCSFLFTTTHSPFIFENELAQYTVDLGHYIKEL</sequence>
<name>A0ABX1R5C0_9ALTE</name>